<feature type="domain" description="Major facilitator superfamily (MFS) profile" evidence="9">
    <location>
        <begin position="1"/>
        <end position="126"/>
    </location>
</feature>
<evidence type="ECO:0000313" key="11">
    <source>
        <dbReference type="Proteomes" id="UP000076276"/>
    </source>
</evidence>
<reference evidence="10 11" key="1">
    <citation type="submission" date="2016-03" db="EMBL/GenBank/DDBJ databases">
        <title>Acinetobacter genomospecies 28 strain ANC 4149.</title>
        <authorList>
            <person name="Radolfova-Krizova L."/>
            <person name="Nemec A."/>
        </authorList>
    </citation>
    <scope>NUCLEOTIDE SEQUENCE [LARGE SCALE GENOMIC DNA]</scope>
    <source>
        <strain evidence="10 11">ANC 4149</strain>
    </source>
</reference>
<keyword evidence="7 8" id="KW-0472">Membrane</keyword>
<dbReference type="SUPFAM" id="SSF103473">
    <property type="entry name" value="MFS general substrate transporter"/>
    <property type="match status" value="1"/>
</dbReference>
<dbReference type="Gene3D" id="1.20.1250.20">
    <property type="entry name" value="MFS general substrate transporter like domains"/>
    <property type="match status" value="1"/>
</dbReference>
<evidence type="ECO:0000313" key="10">
    <source>
        <dbReference type="EMBL" id="KYQ71567.1"/>
    </source>
</evidence>
<dbReference type="PROSITE" id="PS50850">
    <property type="entry name" value="MFS"/>
    <property type="match status" value="1"/>
</dbReference>
<name>A0A151Y0K5_9GAMM</name>
<evidence type="ECO:0000256" key="7">
    <source>
        <dbReference type="ARBA" id="ARBA00023136"/>
    </source>
</evidence>
<keyword evidence="5" id="KW-0769">Symport</keyword>
<dbReference type="InterPro" id="IPR036259">
    <property type="entry name" value="MFS_trans_sf"/>
</dbReference>
<feature type="transmembrane region" description="Helical" evidence="8">
    <location>
        <begin position="33"/>
        <end position="56"/>
    </location>
</feature>
<evidence type="ECO:0000259" key="9">
    <source>
        <dbReference type="PROSITE" id="PS50850"/>
    </source>
</evidence>
<dbReference type="STRING" id="1806892.AZH43_13815"/>
<sequence length="134" mass="14899">MLAAVVVGISILAIFTAFPALNWLVNHTTFTNLLIVLLYFSFFFGMYNGSMVATLAESMPPRVRTVGFSLAFSLATALFGGVTPMMSTYLIERTSDSSMPALWLMFAGTCSLLASLYLCKRLPNRKRMYQETRI</sequence>
<dbReference type="GO" id="GO:0015293">
    <property type="term" value="F:symporter activity"/>
    <property type="evidence" value="ECO:0007669"/>
    <property type="project" value="UniProtKB-KW"/>
</dbReference>
<keyword evidence="6 8" id="KW-1133">Transmembrane helix</keyword>
<dbReference type="Pfam" id="PF00083">
    <property type="entry name" value="Sugar_tr"/>
    <property type="match status" value="1"/>
</dbReference>
<evidence type="ECO:0000256" key="3">
    <source>
        <dbReference type="ARBA" id="ARBA00022475"/>
    </source>
</evidence>
<proteinExistence type="predicted"/>
<dbReference type="PANTHER" id="PTHR43528:SF6">
    <property type="entry name" value="CITRATE-PROTON SYMPORTER"/>
    <property type="match status" value="1"/>
</dbReference>
<evidence type="ECO:0000256" key="4">
    <source>
        <dbReference type="ARBA" id="ARBA00022692"/>
    </source>
</evidence>
<dbReference type="GO" id="GO:0005886">
    <property type="term" value="C:plasma membrane"/>
    <property type="evidence" value="ECO:0007669"/>
    <property type="project" value="UniProtKB-SubCell"/>
</dbReference>
<dbReference type="InterPro" id="IPR020846">
    <property type="entry name" value="MFS_dom"/>
</dbReference>
<dbReference type="EMBL" id="LUAW01000024">
    <property type="protein sequence ID" value="KYQ71567.1"/>
    <property type="molecule type" value="Genomic_DNA"/>
</dbReference>
<evidence type="ECO:0000256" key="6">
    <source>
        <dbReference type="ARBA" id="ARBA00022989"/>
    </source>
</evidence>
<accession>A0A151Y0K5</accession>
<protein>
    <recommendedName>
        <fullName evidence="9">Major facilitator superfamily (MFS) profile domain-containing protein</fullName>
    </recommendedName>
</protein>
<feature type="transmembrane region" description="Helical" evidence="8">
    <location>
        <begin position="101"/>
        <end position="119"/>
    </location>
</feature>
<keyword evidence="4 8" id="KW-0812">Transmembrane</keyword>
<evidence type="ECO:0000256" key="1">
    <source>
        <dbReference type="ARBA" id="ARBA00004651"/>
    </source>
</evidence>
<feature type="transmembrane region" description="Helical" evidence="8">
    <location>
        <begin position="68"/>
        <end position="89"/>
    </location>
</feature>
<evidence type="ECO:0000256" key="5">
    <source>
        <dbReference type="ARBA" id="ARBA00022847"/>
    </source>
</evidence>
<dbReference type="InterPro" id="IPR051084">
    <property type="entry name" value="H+-coupled_symporters"/>
</dbReference>
<gene>
    <name evidence="10" type="ORF">AZH43_13815</name>
</gene>
<evidence type="ECO:0000256" key="8">
    <source>
        <dbReference type="SAM" id="Phobius"/>
    </source>
</evidence>
<comment type="subcellular location">
    <subcellularLocation>
        <location evidence="1">Cell membrane</location>
        <topology evidence="1">Multi-pass membrane protein</topology>
    </subcellularLocation>
</comment>
<keyword evidence="3" id="KW-1003">Cell membrane</keyword>
<dbReference type="Proteomes" id="UP000076276">
    <property type="component" value="Unassembled WGS sequence"/>
</dbReference>
<dbReference type="AlphaFoldDB" id="A0A151Y0K5"/>
<keyword evidence="11" id="KW-1185">Reference proteome</keyword>
<dbReference type="InterPro" id="IPR005828">
    <property type="entry name" value="MFS_sugar_transport-like"/>
</dbReference>
<evidence type="ECO:0000256" key="2">
    <source>
        <dbReference type="ARBA" id="ARBA00022448"/>
    </source>
</evidence>
<organism evidence="10 11">
    <name type="scientific">Acinetobacter pragensis</name>
    <dbReference type="NCBI Taxonomy" id="1806892"/>
    <lineage>
        <taxon>Bacteria</taxon>
        <taxon>Pseudomonadati</taxon>
        <taxon>Pseudomonadota</taxon>
        <taxon>Gammaproteobacteria</taxon>
        <taxon>Moraxellales</taxon>
        <taxon>Moraxellaceae</taxon>
        <taxon>Acinetobacter</taxon>
    </lineage>
</organism>
<dbReference type="PANTHER" id="PTHR43528">
    <property type="entry name" value="ALPHA-KETOGLUTARATE PERMEASE"/>
    <property type="match status" value="1"/>
</dbReference>
<keyword evidence="2" id="KW-0813">Transport</keyword>
<comment type="caution">
    <text evidence="10">The sequence shown here is derived from an EMBL/GenBank/DDBJ whole genome shotgun (WGS) entry which is preliminary data.</text>
</comment>